<dbReference type="GO" id="GO:0005829">
    <property type="term" value="C:cytosol"/>
    <property type="evidence" value="ECO:0007669"/>
    <property type="project" value="InterPro"/>
</dbReference>
<evidence type="ECO:0008006" key="8">
    <source>
        <dbReference type="Google" id="ProtNLM"/>
    </source>
</evidence>
<dbReference type="EMBL" id="CAOQHR010000013">
    <property type="protein sequence ID" value="CAI6342400.1"/>
    <property type="molecule type" value="Genomic_DNA"/>
</dbReference>
<evidence type="ECO:0000256" key="5">
    <source>
        <dbReference type="ARBA" id="ARBA00022807"/>
    </source>
</evidence>
<evidence type="ECO:0000256" key="1">
    <source>
        <dbReference type="ARBA" id="ARBA00006641"/>
    </source>
</evidence>
<keyword evidence="5" id="KW-0788">Thiol protease</keyword>
<sequence length="232" mass="25380">MSAPETPTKVLVTGFGPFLNIQTNPSAQITSSLPPTLHTPTPIQIITPPSPIPAAYHKIYTQIPALLDQHDPDIVIHMGLAVERDYFAVERSAGRDGYHEFPDIERKVVTRSENRTWFGKNGEDVLVSGVELEGVVEGWRGYCQEIGVTGRGKGKGKGGGKGVGVDVRLSDDVGTYVCGFMYYVGLREMQRRKGRRDVVFLHVPPLEGDAETAVGVRVVEGLIRAIVDAREE</sequence>
<dbReference type="Proteomes" id="UP001152607">
    <property type="component" value="Unassembled WGS sequence"/>
</dbReference>
<dbReference type="OrthoDB" id="407146at2759"/>
<dbReference type="PRINTS" id="PR00706">
    <property type="entry name" value="PYROGLUPTASE"/>
</dbReference>
<comment type="caution">
    <text evidence="6">The sequence shown here is derived from an EMBL/GenBank/DDBJ whole genome shotgun (WGS) entry which is preliminary data.</text>
</comment>
<protein>
    <recommendedName>
        <fullName evidence="8">Peptidase C15, pyroglutamyl peptidase I-like protein</fullName>
    </recommendedName>
</protein>
<evidence type="ECO:0000313" key="7">
    <source>
        <dbReference type="Proteomes" id="UP001152607"/>
    </source>
</evidence>
<comment type="similarity">
    <text evidence="1">Belongs to the peptidase C15 family.</text>
</comment>
<dbReference type="GO" id="GO:0016920">
    <property type="term" value="F:pyroglutamyl-peptidase activity"/>
    <property type="evidence" value="ECO:0007669"/>
    <property type="project" value="InterPro"/>
</dbReference>
<dbReference type="InterPro" id="IPR036440">
    <property type="entry name" value="Peptidase_C15-like_sf"/>
</dbReference>
<dbReference type="SUPFAM" id="SSF53182">
    <property type="entry name" value="Pyrrolidone carboxyl peptidase (pyroglutamate aminopeptidase)"/>
    <property type="match status" value="1"/>
</dbReference>
<dbReference type="InterPro" id="IPR000816">
    <property type="entry name" value="Peptidase_C15"/>
</dbReference>
<accession>A0A9W4UUN7</accession>
<keyword evidence="4" id="KW-0378">Hydrolase</keyword>
<keyword evidence="7" id="KW-1185">Reference proteome</keyword>
<keyword evidence="2" id="KW-0963">Cytoplasm</keyword>
<evidence type="ECO:0000313" key="6">
    <source>
        <dbReference type="EMBL" id="CAI6342400.1"/>
    </source>
</evidence>
<dbReference type="InterPro" id="IPR016125">
    <property type="entry name" value="Peptidase_C15-like"/>
</dbReference>
<gene>
    <name evidence="6" type="ORF">PDIGIT_LOCUS15607</name>
</gene>
<evidence type="ECO:0000256" key="3">
    <source>
        <dbReference type="ARBA" id="ARBA00022670"/>
    </source>
</evidence>
<dbReference type="PANTHER" id="PTHR23402:SF1">
    <property type="entry name" value="PYROGLUTAMYL-PEPTIDASE I"/>
    <property type="match status" value="1"/>
</dbReference>
<organism evidence="6 7">
    <name type="scientific">Periconia digitata</name>
    <dbReference type="NCBI Taxonomy" id="1303443"/>
    <lineage>
        <taxon>Eukaryota</taxon>
        <taxon>Fungi</taxon>
        <taxon>Dikarya</taxon>
        <taxon>Ascomycota</taxon>
        <taxon>Pezizomycotina</taxon>
        <taxon>Dothideomycetes</taxon>
        <taxon>Pleosporomycetidae</taxon>
        <taxon>Pleosporales</taxon>
        <taxon>Massarineae</taxon>
        <taxon>Periconiaceae</taxon>
        <taxon>Periconia</taxon>
    </lineage>
</organism>
<dbReference type="Pfam" id="PF01470">
    <property type="entry name" value="Peptidase_C15"/>
    <property type="match status" value="1"/>
</dbReference>
<keyword evidence="3" id="KW-0645">Protease</keyword>
<name>A0A9W4UUN7_9PLEO</name>
<dbReference type="AlphaFoldDB" id="A0A9W4UUN7"/>
<dbReference type="GO" id="GO:0006508">
    <property type="term" value="P:proteolysis"/>
    <property type="evidence" value="ECO:0007669"/>
    <property type="project" value="UniProtKB-KW"/>
</dbReference>
<evidence type="ECO:0000256" key="2">
    <source>
        <dbReference type="ARBA" id="ARBA00022490"/>
    </source>
</evidence>
<dbReference type="PANTHER" id="PTHR23402">
    <property type="entry name" value="PROTEASE FAMILY C15 PYROGLUTAMYL-PEPTIDASE I-RELATED"/>
    <property type="match status" value="1"/>
</dbReference>
<proteinExistence type="inferred from homology"/>
<evidence type="ECO:0000256" key="4">
    <source>
        <dbReference type="ARBA" id="ARBA00022801"/>
    </source>
</evidence>
<reference evidence="6" key="1">
    <citation type="submission" date="2023-01" db="EMBL/GenBank/DDBJ databases">
        <authorList>
            <person name="Van Ghelder C."/>
            <person name="Rancurel C."/>
        </authorList>
    </citation>
    <scope>NUCLEOTIDE SEQUENCE</scope>
    <source>
        <strain evidence="6">CNCM I-4278</strain>
    </source>
</reference>
<dbReference type="Gene3D" id="3.40.630.20">
    <property type="entry name" value="Peptidase C15, pyroglutamyl peptidase I-like"/>
    <property type="match status" value="1"/>
</dbReference>